<name>A0ABR3WPU5_9EURO</name>
<feature type="compositionally biased region" description="Low complexity" evidence="1">
    <location>
        <begin position="464"/>
        <end position="485"/>
    </location>
</feature>
<proteinExistence type="predicted"/>
<comment type="caution">
    <text evidence="3">The sequence shown here is derived from an EMBL/GenBank/DDBJ whole genome shotgun (WGS) entry which is preliminary data.</text>
</comment>
<keyword evidence="2" id="KW-0472">Membrane</keyword>
<feature type="compositionally biased region" description="Polar residues" evidence="1">
    <location>
        <begin position="499"/>
        <end position="511"/>
    </location>
</feature>
<gene>
    <name evidence="3" type="ORF">Plec18167_009386</name>
</gene>
<feature type="region of interest" description="Disordered" evidence="1">
    <location>
        <begin position="222"/>
        <end position="301"/>
    </location>
</feature>
<feature type="compositionally biased region" description="Basic and acidic residues" evidence="1">
    <location>
        <begin position="70"/>
        <end position="79"/>
    </location>
</feature>
<feature type="transmembrane region" description="Helical" evidence="2">
    <location>
        <begin position="185"/>
        <end position="207"/>
    </location>
</feature>
<feature type="compositionally biased region" description="Basic and acidic residues" evidence="1">
    <location>
        <begin position="15"/>
        <end position="26"/>
    </location>
</feature>
<keyword evidence="2" id="KW-1133">Transmembrane helix</keyword>
<feature type="compositionally biased region" description="Polar residues" evidence="1">
    <location>
        <begin position="390"/>
        <end position="409"/>
    </location>
</feature>
<feature type="compositionally biased region" description="Low complexity" evidence="1">
    <location>
        <begin position="279"/>
        <end position="292"/>
    </location>
</feature>
<evidence type="ECO:0000313" key="3">
    <source>
        <dbReference type="EMBL" id="KAL1865573.1"/>
    </source>
</evidence>
<evidence type="ECO:0000256" key="2">
    <source>
        <dbReference type="SAM" id="Phobius"/>
    </source>
</evidence>
<sequence length="544" mass="60092">MTERRVTRRASADVYTRDKDGLERRRVPQAGLNRPGSGIEDELDRRSDEENESFFAYLKSRKNMRRRSGRRDIPGDSRRALTKRHATTPTLALPTGRPGIAGENEALDEKEDIVSESESDGESASSSDEEEEDEQQQKNAPGSPGATALPQITTSPGAPTLPPAGGIRPMPHGFPKGLQSTPEKVGLVVGLTVGSAVIVFIIVFFVLRRKYGSNYLRSRFARRPSHRSTPSAPIVSEKSWPGSKEASWDAPDELKMARDQAMNKSSVASDLESNRSDNRPPSLRSRLLRGPLTSNPLSPMSPKFFLRRSSAARSSMGTDNLTARIPRSPAAAAFANRSHLSIGTESDTRSRDSKIDYEMDSFEKEIYVEPLPPPPKVRRPGVSYFSWSTAPTTPGTATRSVRDTVTTQDGEPPCFRTVNSWVNQQSGRQSSVSYAPPPIPESKAVNRYPPYPPTPPIPHREPDTPMTPRTPRTPRTPGNGPGTPARARRSTLQSFMSRHNRTMSSTTTSTLPIFRQHPGEEVPIPRGQRIRSSSLRNVTQWRLS</sequence>
<feature type="region of interest" description="Disordered" evidence="1">
    <location>
        <begin position="390"/>
        <end position="487"/>
    </location>
</feature>
<evidence type="ECO:0000256" key="1">
    <source>
        <dbReference type="SAM" id="MobiDB-lite"/>
    </source>
</evidence>
<keyword evidence="4" id="KW-1185">Reference proteome</keyword>
<dbReference type="EMBL" id="JAVDPF010000059">
    <property type="protein sequence ID" value="KAL1865573.1"/>
    <property type="molecule type" value="Genomic_DNA"/>
</dbReference>
<feature type="region of interest" description="Disordered" evidence="1">
    <location>
        <begin position="499"/>
        <end position="544"/>
    </location>
</feature>
<dbReference type="Proteomes" id="UP001583193">
    <property type="component" value="Unassembled WGS sequence"/>
</dbReference>
<organism evidence="3 4">
    <name type="scientific">Paecilomyces lecythidis</name>
    <dbReference type="NCBI Taxonomy" id="3004212"/>
    <lineage>
        <taxon>Eukaryota</taxon>
        <taxon>Fungi</taxon>
        <taxon>Dikarya</taxon>
        <taxon>Ascomycota</taxon>
        <taxon>Pezizomycotina</taxon>
        <taxon>Eurotiomycetes</taxon>
        <taxon>Eurotiomycetidae</taxon>
        <taxon>Eurotiales</taxon>
        <taxon>Thermoascaceae</taxon>
        <taxon>Paecilomyces</taxon>
    </lineage>
</organism>
<feature type="compositionally biased region" description="Acidic residues" evidence="1">
    <location>
        <begin position="105"/>
        <end position="134"/>
    </location>
</feature>
<feature type="compositionally biased region" description="Polar residues" evidence="1">
    <location>
        <begin position="417"/>
        <end position="433"/>
    </location>
</feature>
<protein>
    <submittedName>
        <fullName evidence="3">Uncharacterized protein</fullName>
    </submittedName>
</protein>
<feature type="compositionally biased region" description="Polar residues" evidence="1">
    <location>
        <begin position="530"/>
        <end position="544"/>
    </location>
</feature>
<reference evidence="3 4" key="1">
    <citation type="journal article" date="2024" name="IMA Fungus">
        <title>IMA Genome - F19 : A genome assembly and annotation guide to empower mycologists, including annotated draft genome sequences of Ceratocystis pirilliformis, Diaporthe australafricana, Fusarium ophioides, Paecilomyces lecythidis, and Sporothrix stenoceras.</title>
        <authorList>
            <person name="Aylward J."/>
            <person name="Wilson A.M."/>
            <person name="Visagie C.M."/>
            <person name="Spraker J."/>
            <person name="Barnes I."/>
            <person name="Buitendag C."/>
            <person name="Ceriani C."/>
            <person name="Del Mar Angel L."/>
            <person name="du Plessis D."/>
            <person name="Fuchs T."/>
            <person name="Gasser K."/>
            <person name="Kramer D."/>
            <person name="Li W."/>
            <person name="Munsamy K."/>
            <person name="Piso A."/>
            <person name="Price J.L."/>
            <person name="Sonnekus B."/>
            <person name="Thomas C."/>
            <person name="van der Nest A."/>
            <person name="van Dijk A."/>
            <person name="van Heerden A."/>
            <person name="van Vuuren N."/>
            <person name="Yilmaz N."/>
            <person name="Duong T.A."/>
            <person name="van der Merwe N.A."/>
            <person name="Wingfield M.J."/>
            <person name="Wingfield B.D."/>
        </authorList>
    </citation>
    <scope>NUCLEOTIDE SEQUENCE [LARGE SCALE GENOMIC DNA]</scope>
    <source>
        <strain evidence="3 4">CMW 18167</strain>
    </source>
</reference>
<feature type="compositionally biased region" description="Basic residues" evidence="1">
    <location>
        <begin position="59"/>
        <end position="69"/>
    </location>
</feature>
<evidence type="ECO:0000313" key="4">
    <source>
        <dbReference type="Proteomes" id="UP001583193"/>
    </source>
</evidence>
<keyword evidence="2" id="KW-0812">Transmembrane</keyword>
<feature type="region of interest" description="Disordered" evidence="1">
    <location>
        <begin position="1"/>
        <end position="178"/>
    </location>
</feature>
<accession>A0ABR3WPU5</accession>